<dbReference type="EMBL" id="KN840028">
    <property type="protein sequence ID" value="KIJ57978.1"/>
    <property type="molecule type" value="Genomic_DNA"/>
</dbReference>
<dbReference type="OrthoDB" id="2678497at2759"/>
<reference evidence="1 2" key="1">
    <citation type="submission" date="2014-04" db="EMBL/GenBank/DDBJ databases">
        <title>Evolutionary Origins and Diversification of the Mycorrhizal Mutualists.</title>
        <authorList>
            <consortium name="DOE Joint Genome Institute"/>
            <consortium name="Mycorrhizal Genomics Consortium"/>
            <person name="Kohler A."/>
            <person name="Kuo A."/>
            <person name="Nagy L.G."/>
            <person name="Floudas D."/>
            <person name="Copeland A."/>
            <person name="Barry K.W."/>
            <person name="Cichocki N."/>
            <person name="Veneault-Fourrey C."/>
            <person name="LaButti K."/>
            <person name="Lindquist E.A."/>
            <person name="Lipzen A."/>
            <person name="Lundell T."/>
            <person name="Morin E."/>
            <person name="Murat C."/>
            <person name="Riley R."/>
            <person name="Ohm R."/>
            <person name="Sun H."/>
            <person name="Tunlid A."/>
            <person name="Henrissat B."/>
            <person name="Grigoriev I.V."/>
            <person name="Hibbett D.S."/>
            <person name="Martin F."/>
        </authorList>
    </citation>
    <scope>NUCLEOTIDE SEQUENCE [LARGE SCALE GENOMIC DNA]</scope>
    <source>
        <strain evidence="1 2">MD-312</strain>
    </source>
</reference>
<dbReference type="Proteomes" id="UP000053820">
    <property type="component" value="Unassembled WGS sequence"/>
</dbReference>
<feature type="non-terminal residue" evidence="1">
    <location>
        <position position="1"/>
    </location>
</feature>
<dbReference type="HOGENOM" id="CLU_117471_1_0_1"/>
<dbReference type="AlphaFoldDB" id="A0A0C9VXE1"/>
<proteinExistence type="predicted"/>
<organism evidence="1 2">
    <name type="scientific">Hydnomerulius pinastri MD-312</name>
    <dbReference type="NCBI Taxonomy" id="994086"/>
    <lineage>
        <taxon>Eukaryota</taxon>
        <taxon>Fungi</taxon>
        <taxon>Dikarya</taxon>
        <taxon>Basidiomycota</taxon>
        <taxon>Agaricomycotina</taxon>
        <taxon>Agaricomycetes</taxon>
        <taxon>Agaricomycetidae</taxon>
        <taxon>Boletales</taxon>
        <taxon>Boletales incertae sedis</taxon>
        <taxon>Leucogyrophana</taxon>
    </lineage>
</organism>
<evidence type="ECO:0000313" key="1">
    <source>
        <dbReference type="EMBL" id="KIJ57978.1"/>
    </source>
</evidence>
<evidence type="ECO:0000313" key="2">
    <source>
        <dbReference type="Proteomes" id="UP000053820"/>
    </source>
</evidence>
<keyword evidence="2" id="KW-1185">Reference proteome</keyword>
<protein>
    <submittedName>
        <fullName evidence="1">Uncharacterized protein</fullName>
    </submittedName>
</protein>
<gene>
    <name evidence="1" type="ORF">HYDPIDRAFT_70802</name>
</gene>
<accession>A0A0C9VXE1</accession>
<feature type="non-terminal residue" evidence="1">
    <location>
        <position position="110"/>
    </location>
</feature>
<sequence length="110" mass="12280">KGISDLTLAECSVLVAAFSDTSKDRLRFELVPEMKGTLSVFVRNHLQCLLKRVLCLTADLMASRVPVIEGTAPEHDSPHPRTKRMFCNLKIDHKGLPRKSNPAATRVKKQ</sequence>
<name>A0A0C9VXE1_9AGAM</name>